<name>A0ACB8WKR9_9TELE</name>
<keyword evidence="2" id="KW-1185">Reference proteome</keyword>
<comment type="caution">
    <text evidence="1">The sequence shown here is derived from an EMBL/GenBank/DDBJ whole genome shotgun (WGS) entry which is preliminary data.</text>
</comment>
<dbReference type="EMBL" id="CM041539">
    <property type="protein sequence ID" value="KAI3367867.1"/>
    <property type="molecule type" value="Genomic_DNA"/>
</dbReference>
<dbReference type="Proteomes" id="UP000831701">
    <property type="component" value="Chromosome 9"/>
</dbReference>
<reference evidence="1" key="1">
    <citation type="submission" date="2022-04" db="EMBL/GenBank/DDBJ databases">
        <title>Jade perch genome.</title>
        <authorList>
            <person name="Chao B."/>
        </authorList>
    </citation>
    <scope>NUCLEOTIDE SEQUENCE</scope>
    <source>
        <strain evidence="1">CB-2022</strain>
    </source>
</reference>
<gene>
    <name evidence="1" type="ORF">L3Q82_026701</name>
</gene>
<evidence type="ECO:0000313" key="1">
    <source>
        <dbReference type="EMBL" id="KAI3367867.1"/>
    </source>
</evidence>
<organism evidence="1 2">
    <name type="scientific">Scortum barcoo</name>
    <name type="common">barcoo grunter</name>
    <dbReference type="NCBI Taxonomy" id="214431"/>
    <lineage>
        <taxon>Eukaryota</taxon>
        <taxon>Metazoa</taxon>
        <taxon>Chordata</taxon>
        <taxon>Craniata</taxon>
        <taxon>Vertebrata</taxon>
        <taxon>Euteleostomi</taxon>
        <taxon>Actinopterygii</taxon>
        <taxon>Neopterygii</taxon>
        <taxon>Teleostei</taxon>
        <taxon>Neoteleostei</taxon>
        <taxon>Acanthomorphata</taxon>
        <taxon>Eupercaria</taxon>
        <taxon>Centrarchiformes</taxon>
        <taxon>Terapontoidei</taxon>
        <taxon>Terapontidae</taxon>
        <taxon>Scortum</taxon>
    </lineage>
</organism>
<protein>
    <submittedName>
        <fullName evidence="1">Uncharacterized protein</fullName>
    </submittedName>
</protein>
<proteinExistence type="predicted"/>
<evidence type="ECO:0000313" key="2">
    <source>
        <dbReference type="Proteomes" id="UP000831701"/>
    </source>
</evidence>
<sequence length="2122" mass="234260">MRVELNFLKSSRLICIFHVCLISFFFHLVCPGLDDSLQQYVSNFEREKISGEQLLKITHQDLEELGVARIGHQELVLEAVDLLCALNYGVETDNLKNLVVRMRAATNSLHMATSDRRKSPAYDGSTSRKPPNDFLTSVVELIGAAKSLLAWLDRTPLTGISDFTATKNKIIQLCLELTTTVQQDCSVYEMEEKILEVSKILNGICDQTVRTTSDPLMSQSACLEEVQLTNIKPGEGLGMYIKSTYDGLHVITGTTEHSPADLTRKIHAGDEVIQVNQQTVVGWQLKNLVVKLREDPKGVLLLLKKRPTGTTGFTPAPLKNMRWKPPVPQNNSSLIRAQSPCGSANGSTKKEKPAILDLYIPPPPPMPYTPREGRTDSYCSISKRPKGSESPNSFLDQESRRRCTIADYDKLSGGCPIEANVIQPRMREHKPSRGKPRPLSMPVDTCVGVVDPYAKPWMQGRKGEDLLYRYLSNERIPTIAEEVPSVSPPYRPAGERHLVRVDHIRGSRYYSNSDLHNSATIPYQEDTRKAPVAPASKRTTAERSLLGPDWHSSSDFLNRYNQPQIRSWSFSQAAAFPISVPPSMAADDYNPVSLRHKSKKKSRGSNGTMSRRRISVKELGQPDHQGWLYRKKESKGFLGIKWKKYWFVLKKTALYWYANQLAEKAEGYIDLTNFMIDRAIECKKKHAFKACHPQVMMFYFAAESHEEMNLWLNKLGLASIHYEPTERNTAAECYSEASDHEEAESTEIPPPPYSEQTLRGSMDAAGAPGSTHQGTLPPPYSSAVPSEANGSLSSPVSTMTSQSSSSSLAKHRQSWLDLVARASSPARETAVVCSVQVHTHQTPQEEEDEPQASESSSHQESPETGSTEENPAAKGETQTAVSVAEDEGVHGNSSDEMEKLYIHLKEASLSPIGDRKPSTKREFRASFVKRCKNQTVNDRLHHIRTLNSTLKSKEADLQAIEQVLSDPVLTSDKFREWKEANAPLMQEIYVKEDQQVVSEATKAAASVIAAPVVETTGCFGTSCNVPERTLGGAGLSVHHPIELYSLNEYKPPISKAKMTQITKSGIKAIKFYKHVVQSVEKFIQKCKPEYKVPGLYVIDSIVRQSRHQFGTEKDVFAPRFSKNIIATFQHLYRCPSDDKSKIVRVLNLWQKNAVFKSDIIQPLLDMAAGIPPPSVTPVMPSSAAPVNNTTPGTPATPATPANIVQGLPDWASQITNTDTVAAVAQILQSPQGQQLQQLVQSLQMQQQKPQPSLLQALDAGLVVQLQALTAQLTAAATANSLNPLEQRVSSFNKKLLGPFDFGNDSERSEESKKDTSSSQLPMSEPINSSLFHQLAEQLQQQNLEQFQKQLLEHQQHQQKAMSIEGQDSIFGQENSVATAQSSSQAQLPEAENKMDDSIDNQQQDMDLDEGPDGMEEEIFEAEEKKIVSTRSRTRSRSRSRSPKRRRSRSRSGSRKRKHRKRSRSRSRDRKRKSSRSYSSERRAREREKERQKKGLPPIRSKTLSVCSTTLWVGQVDKKATQQDLTNLFEEFGQIESINMIPPRGCAYICMVHRQDAYRARQKLSTGSFKIGSKIIKIAWALNKGVKQEYKQFWDVDLGVTYIPWEKVKLDDLDGFAEGGIIDQETVNDEWEAAKNAEPAKEVASQPVSAETTAASNTQTETYNQQVTMMPVQLPVAQGVPSAVGLVPPTFPVTMGIPPPGYGPPPPFIRAGFNTSQPPPGFMQAAQTAAMASATTSLVQPSVASSQEAVKESPFSAMIPPTSTIPGSFMASAIPGAGVFNPVGVQTQQATNDKTPQSAEGMDAAELTLQGMQNAVRSGMGLLGMHPTASLTHQLHQSGLAGQRMPGLLPLDVRPNLLQPGAAARFPLLMQQGPAQQPAGLLDSSLQAQVRARAPFSQLDPFNRAPNLNNENLSKTEDESSSGADEGKDQDYRFPPMEKQSTGLLRTPPPEHRDPLAGAGGAGSVGARPPLLQTPGTQPARTSLVGRLQALAGFTPDNRWNQTRGDFDERDGMRGGLQAPVGPKGFQEERPTPGQNFPNRFDSRPGTAGGAAVGSGNAGSVGGPQAWNRSGGAAAPFDSELHQDLDERRRPWDRQRDRDERDFDFRREMNGNRHSRERERAGA</sequence>
<accession>A0ACB8WKR9</accession>